<organism evidence="2 3">
    <name type="scientific">Cupriavidus necator (strain ATCC 43291 / DSM 13513 / CCUG 52238 / LMG 8453 / N-1)</name>
    <name type="common">Ralstonia eutropha</name>
    <dbReference type="NCBI Taxonomy" id="1042878"/>
    <lineage>
        <taxon>Bacteria</taxon>
        <taxon>Pseudomonadati</taxon>
        <taxon>Pseudomonadota</taxon>
        <taxon>Betaproteobacteria</taxon>
        <taxon>Burkholderiales</taxon>
        <taxon>Burkholderiaceae</taxon>
        <taxon>Cupriavidus</taxon>
    </lineage>
</organism>
<dbReference type="HOGENOM" id="CLU_023620_5_1_4"/>
<geneLocation type="plasmid" evidence="2 3">
    <name>pBB1</name>
</geneLocation>
<dbReference type="RefSeq" id="WP_013958876.1">
    <property type="nucleotide sequence ID" value="NC_015727.1"/>
</dbReference>
<dbReference type="InterPro" id="IPR057744">
    <property type="entry name" value="OTAase-like"/>
</dbReference>
<dbReference type="SUPFAM" id="SSF51556">
    <property type="entry name" value="Metallo-dependent hydrolases"/>
    <property type="match status" value="1"/>
</dbReference>
<accession>F8GWV1</accession>
<dbReference type="Pfam" id="PF01979">
    <property type="entry name" value="Amidohydro_1"/>
    <property type="match status" value="1"/>
</dbReference>
<gene>
    <name evidence="2" type="ordered locus">CNE_BB1p03970</name>
</gene>
<dbReference type="EMBL" id="CP002879">
    <property type="protein sequence ID" value="AEI81821.1"/>
    <property type="molecule type" value="Genomic_DNA"/>
</dbReference>
<dbReference type="SUPFAM" id="SSF51338">
    <property type="entry name" value="Composite domain of metallo-dependent hydrolases"/>
    <property type="match status" value="1"/>
</dbReference>
<dbReference type="Gene3D" id="2.30.40.10">
    <property type="entry name" value="Urease, subunit C, domain 1"/>
    <property type="match status" value="1"/>
</dbReference>
<dbReference type="InterPro" id="IPR011059">
    <property type="entry name" value="Metal-dep_hydrolase_composite"/>
</dbReference>
<dbReference type="CDD" id="cd01299">
    <property type="entry name" value="Met_dep_hydrolase_A"/>
    <property type="match status" value="1"/>
</dbReference>
<evidence type="ECO:0000313" key="2">
    <source>
        <dbReference type="EMBL" id="AEI81821.1"/>
    </source>
</evidence>
<protein>
    <submittedName>
        <fullName evidence="2">Amidohydrolase</fullName>
    </submittedName>
</protein>
<evidence type="ECO:0000313" key="3">
    <source>
        <dbReference type="Proteomes" id="UP000006798"/>
    </source>
</evidence>
<proteinExistence type="predicted"/>
<dbReference type="Proteomes" id="UP000006798">
    <property type="component" value="Plasmid pBB1"/>
</dbReference>
<dbReference type="GeneID" id="34312563"/>
<dbReference type="Gene3D" id="3.20.20.140">
    <property type="entry name" value="Metal-dependent hydrolases"/>
    <property type="match status" value="1"/>
</dbReference>
<dbReference type="InterPro" id="IPR051781">
    <property type="entry name" value="Metallo-dep_Hydrolase"/>
</dbReference>
<keyword evidence="2" id="KW-0614">Plasmid</keyword>
<dbReference type="InterPro" id="IPR006680">
    <property type="entry name" value="Amidohydro-rel"/>
</dbReference>
<evidence type="ECO:0000259" key="1">
    <source>
        <dbReference type="Pfam" id="PF01979"/>
    </source>
</evidence>
<reference evidence="2 3" key="1">
    <citation type="journal article" date="2011" name="J. Bacteriol.">
        <title>Complete genome sequence of the type strain Cupriavidus necator N-1.</title>
        <authorList>
            <person name="Poehlein A."/>
            <person name="Kusian B."/>
            <person name="Friedrich B."/>
            <person name="Daniel R."/>
            <person name="Bowien B."/>
        </authorList>
    </citation>
    <scope>NUCLEOTIDE SEQUENCE [LARGE SCALE GENOMIC DNA]</scope>
    <source>
        <strain evidence="3">ATCC 43291 / DSM 13513 / CCUG 52238 / LMG 8453 / N-1</strain>
        <plasmid evidence="2 3">pBB1</plasmid>
    </source>
</reference>
<dbReference type="PANTHER" id="PTHR43135">
    <property type="entry name" value="ALPHA-D-RIBOSE 1-METHYLPHOSPHONATE 5-TRIPHOSPHATE DIPHOSPHATASE"/>
    <property type="match status" value="1"/>
</dbReference>
<sequence length="426" mass="46602">MQQRTVFTNVNLFAGRGAIRPGMTVVVEGDKIAGVDIEIAPQEGDRRIDLNGKTLMPGMTVGHWHGEFVDIGPPLFSKGRAGTFLGEEKPPAILALQYANAMQVALMSGVTQVVSGSCGHNHDIQLKMAVDMGLIKGPCITPCSRHVTTTGDYEDRGLWWATSAPPRDGIRRYGQNVFADGVADMIKAVREEILFGAEIIKVLPTGGHGFTWSTTYRGLSKAELRAVVETAHERDKRVRAHVATREAILECLEAGVDILDHADYMDEECLERMIKQGTILVPSMLFTRILGHLKTDQPHDLSDPDQRGWLNMLEMLPKANRAGLRMVPGDDFGAQGMPHELGVYARELEVYVKDMGIPAADVMRWATANGAELAGQDHITGTIEVGKAADILVVDGDPTEDISILTEPGRYLKAIMQNGRFVKNEL</sequence>
<feature type="domain" description="Amidohydrolase-related" evidence="1">
    <location>
        <begin position="55"/>
        <end position="412"/>
    </location>
</feature>
<dbReference type="KEGG" id="cnc:CNE_BB1p03970"/>
<dbReference type="GO" id="GO:0016810">
    <property type="term" value="F:hydrolase activity, acting on carbon-nitrogen (but not peptide) bonds"/>
    <property type="evidence" value="ECO:0007669"/>
    <property type="project" value="InterPro"/>
</dbReference>
<dbReference type="InterPro" id="IPR032466">
    <property type="entry name" value="Metal_Hydrolase"/>
</dbReference>
<name>F8GWV1_CUPNN</name>
<keyword evidence="2" id="KW-0378">Hydrolase</keyword>
<dbReference type="PANTHER" id="PTHR43135:SF3">
    <property type="entry name" value="ALPHA-D-RIBOSE 1-METHYLPHOSPHONATE 5-TRIPHOSPHATE DIPHOSPHATASE"/>
    <property type="match status" value="1"/>
</dbReference>
<dbReference type="AlphaFoldDB" id="F8GWV1"/>